<comment type="similarity">
    <text evidence="1">Belongs to the sigma-70 factor family. ECF subfamily.</text>
</comment>
<dbReference type="PANTHER" id="PTHR43133">
    <property type="entry name" value="RNA POLYMERASE ECF-TYPE SIGMA FACTO"/>
    <property type="match status" value="1"/>
</dbReference>
<dbReference type="InterPro" id="IPR036388">
    <property type="entry name" value="WH-like_DNA-bd_sf"/>
</dbReference>
<keyword evidence="9" id="KW-1185">Reference proteome</keyword>
<organism evidence="8 9">
    <name type="scientific">Ktedonosporobacter rubrisoli</name>
    <dbReference type="NCBI Taxonomy" id="2509675"/>
    <lineage>
        <taxon>Bacteria</taxon>
        <taxon>Bacillati</taxon>
        <taxon>Chloroflexota</taxon>
        <taxon>Ktedonobacteria</taxon>
        <taxon>Ktedonobacterales</taxon>
        <taxon>Ktedonosporobacteraceae</taxon>
        <taxon>Ktedonosporobacter</taxon>
    </lineage>
</organism>
<proteinExistence type="inferred from homology"/>
<keyword evidence="3" id="KW-0731">Sigma factor</keyword>
<dbReference type="GO" id="GO:0003677">
    <property type="term" value="F:DNA binding"/>
    <property type="evidence" value="ECO:0007669"/>
    <property type="project" value="UniProtKB-KW"/>
</dbReference>
<evidence type="ECO:0000256" key="5">
    <source>
        <dbReference type="ARBA" id="ARBA00023163"/>
    </source>
</evidence>
<dbReference type="SUPFAM" id="SSF88659">
    <property type="entry name" value="Sigma3 and sigma4 domains of RNA polymerase sigma factors"/>
    <property type="match status" value="1"/>
</dbReference>
<reference evidence="8 9" key="1">
    <citation type="submission" date="2019-01" db="EMBL/GenBank/DDBJ databases">
        <title>Ktedonosporobacter rubrisoli SCAWS-G2.</title>
        <authorList>
            <person name="Huang Y."/>
            <person name="Yan B."/>
        </authorList>
    </citation>
    <scope>NUCLEOTIDE SEQUENCE [LARGE SCALE GENOMIC DNA]</scope>
    <source>
        <strain evidence="8 9">SCAWS-G2</strain>
    </source>
</reference>
<dbReference type="InterPro" id="IPR014284">
    <property type="entry name" value="RNA_pol_sigma-70_dom"/>
</dbReference>
<dbReference type="Gene3D" id="1.10.10.10">
    <property type="entry name" value="Winged helix-like DNA-binding domain superfamily/Winged helix DNA-binding domain"/>
    <property type="match status" value="1"/>
</dbReference>
<evidence type="ECO:0000256" key="3">
    <source>
        <dbReference type="ARBA" id="ARBA00023082"/>
    </source>
</evidence>
<dbReference type="Pfam" id="PF04542">
    <property type="entry name" value="Sigma70_r2"/>
    <property type="match status" value="1"/>
</dbReference>
<dbReference type="InterPro" id="IPR013249">
    <property type="entry name" value="RNA_pol_sigma70_r4_t2"/>
</dbReference>
<dbReference type="GO" id="GO:0006352">
    <property type="term" value="P:DNA-templated transcription initiation"/>
    <property type="evidence" value="ECO:0007669"/>
    <property type="project" value="InterPro"/>
</dbReference>
<dbReference type="Proteomes" id="UP000290365">
    <property type="component" value="Chromosome"/>
</dbReference>
<keyword evidence="5" id="KW-0804">Transcription</keyword>
<sequence length="245" mass="27663">MDTMPAAQTVEALIKEYGKLVFHTIYGLTGDWEESQDLTQDTFHQALRSIDAARCSSGEQFRPKAWLLRIALNTVRMQQRRRKLFRFVPFSLMRENRSAEQAEASHEKLNEQAIPVQPVGYGATKSVDPAELIAEQDAVQRTMARLPEALRVCLLLSIVAGLTTAEIAEMLELKEAAVRQRLVRARKQFQQAYAYESGEELFDNSQTAYATHPAQQDCASEQVLHEKSRHVRLAARPATTGRSYA</sequence>
<keyword evidence="4" id="KW-0238">DNA-binding</keyword>
<dbReference type="PANTHER" id="PTHR43133:SF8">
    <property type="entry name" value="RNA POLYMERASE SIGMA FACTOR HI_1459-RELATED"/>
    <property type="match status" value="1"/>
</dbReference>
<evidence type="ECO:0000256" key="2">
    <source>
        <dbReference type="ARBA" id="ARBA00023015"/>
    </source>
</evidence>
<feature type="domain" description="RNA polymerase sigma-70 region 2" evidence="6">
    <location>
        <begin position="13"/>
        <end position="83"/>
    </location>
</feature>
<dbReference type="NCBIfam" id="TIGR02937">
    <property type="entry name" value="sigma70-ECF"/>
    <property type="match status" value="1"/>
</dbReference>
<dbReference type="InterPro" id="IPR013325">
    <property type="entry name" value="RNA_pol_sigma_r2"/>
</dbReference>
<accession>A0A4P6JU77</accession>
<dbReference type="AlphaFoldDB" id="A0A4P6JU77"/>
<protein>
    <submittedName>
        <fullName evidence="8">Sigma-70 family RNA polymerase sigma factor</fullName>
    </submittedName>
</protein>
<name>A0A4P6JU77_KTERU</name>
<dbReference type="InterPro" id="IPR039425">
    <property type="entry name" value="RNA_pol_sigma-70-like"/>
</dbReference>
<dbReference type="InterPro" id="IPR007627">
    <property type="entry name" value="RNA_pol_sigma70_r2"/>
</dbReference>
<dbReference type="KEGG" id="kbs:EPA93_25585"/>
<dbReference type="EMBL" id="CP035758">
    <property type="protein sequence ID" value="QBD79167.1"/>
    <property type="molecule type" value="Genomic_DNA"/>
</dbReference>
<keyword evidence="2" id="KW-0805">Transcription regulation</keyword>
<evidence type="ECO:0000256" key="4">
    <source>
        <dbReference type="ARBA" id="ARBA00023125"/>
    </source>
</evidence>
<dbReference type="OrthoDB" id="158189at2"/>
<dbReference type="InterPro" id="IPR013324">
    <property type="entry name" value="RNA_pol_sigma_r3/r4-like"/>
</dbReference>
<gene>
    <name evidence="8" type="ORF">EPA93_25585</name>
</gene>
<evidence type="ECO:0000313" key="9">
    <source>
        <dbReference type="Proteomes" id="UP000290365"/>
    </source>
</evidence>
<dbReference type="SUPFAM" id="SSF88946">
    <property type="entry name" value="Sigma2 domain of RNA polymerase sigma factors"/>
    <property type="match status" value="1"/>
</dbReference>
<evidence type="ECO:0000259" key="7">
    <source>
        <dbReference type="Pfam" id="PF08281"/>
    </source>
</evidence>
<dbReference type="Pfam" id="PF08281">
    <property type="entry name" value="Sigma70_r4_2"/>
    <property type="match status" value="1"/>
</dbReference>
<evidence type="ECO:0000259" key="6">
    <source>
        <dbReference type="Pfam" id="PF04542"/>
    </source>
</evidence>
<dbReference type="Gene3D" id="1.10.1740.10">
    <property type="match status" value="1"/>
</dbReference>
<evidence type="ECO:0000256" key="1">
    <source>
        <dbReference type="ARBA" id="ARBA00010641"/>
    </source>
</evidence>
<evidence type="ECO:0000313" key="8">
    <source>
        <dbReference type="EMBL" id="QBD79167.1"/>
    </source>
</evidence>
<dbReference type="CDD" id="cd06171">
    <property type="entry name" value="Sigma70_r4"/>
    <property type="match status" value="1"/>
</dbReference>
<feature type="domain" description="RNA polymerase sigma factor 70 region 4 type 2" evidence="7">
    <location>
        <begin position="137"/>
        <end position="188"/>
    </location>
</feature>
<dbReference type="GO" id="GO:0016987">
    <property type="term" value="F:sigma factor activity"/>
    <property type="evidence" value="ECO:0007669"/>
    <property type="project" value="UniProtKB-KW"/>
</dbReference>